<feature type="compositionally biased region" description="Basic residues" evidence="1">
    <location>
        <begin position="535"/>
        <end position="551"/>
    </location>
</feature>
<dbReference type="GeneID" id="87878661"/>
<keyword evidence="3" id="KW-1185">Reference proteome</keyword>
<organism evidence="2 3">
    <name type="scientific">Neurospora hispaniola</name>
    <dbReference type="NCBI Taxonomy" id="588809"/>
    <lineage>
        <taxon>Eukaryota</taxon>
        <taxon>Fungi</taxon>
        <taxon>Dikarya</taxon>
        <taxon>Ascomycota</taxon>
        <taxon>Pezizomycotina</taxon>
        <taxon>Sordariomycetes</taxon>
        <taxon>Sordariomycetidae</taxon>
        <taxon>Sordariales</taxon>
        <taxon>Sordariaceae</taxon>
        <taxon>Neurospora</taxon>
    </lineage>
</organism>
<feature type="compositionally biased region" description="Low complexity" evidence="1">
    <location>
        <begin position="484"/>
        <end position="504"/>
    </location>
</feature>
<accession>A0AAJ0HZK7</accession>
<reference evidence="2 3" key="1">
    <citation type="journal article" date="2023" name="Mol. Phylogenet. Evol.">
        <title>Genome-scale phylogeny and comparative genomics of the fungal order Sordariales.</title>
        <authorList>
            <person name="Hensen N."/>
            <person name="Bonometti L."/>
            <person name="Westerberg I."/>
            <person name="Brannstrom I.O."/>
            <person name="Guillou S."/>
            <person name="Cros-Aarteil S."/>
            <person name="Calhoun S."/>
            <person name="Haridas S."/>
            <person name="Kuo A."/>
            <person name="Mondo S."/>
            <person name="Pangilinan J."/>
            <person name="Riley R."/>
            <person name="LaButti K."/>
            <person name="Andreopoulos B."/>
            <person name="Lipzen A."/>
            <person name="Chen C."/>
            <person name="Yan M."/>
            <person name="Daum C."/>
            <person name="Ng V."/>
            <person name="Clum A."/>
            <person name="Steindorff A."/>
            <person name="Ohm R.A."/>
            <person name="Martin F."/>
            <person name="Silar P."/>
            <person name="Natvig D.O."/>
            <person name="Lalanne C."/>
            <person name="Gautier V."/>
            <person name="Ament-Velasquez S.L."/>
            <person name="Kruys A."/>
            <person name="Hutchinson M.I."/>
            <person name="Powell A.J."/>
            <person name="Barry K."/>
            <person name="Miller A.N."/>
            <person name="Grigoriev I.V."/>
            <person name="Debuchy R."/>
            <person name="Gladieux P."/>
            <person name="Hiltunen Thoren M."/>
            <person name="Johannesson H."/>
        </authorList>
    </citation>
    <scope>NUCLEOTIDE SEQUENCE [LARGE SCALE GENOMIC DNA]</scope>
    <source>
        <strain evidence="2 3">FGSC 10403</strain>
    </source>
</reference>
<dbReference type="Proteomes" id="UP001285908">
    <property type="component" value="Unassembled WGS sequence"/>
</dbReference>
<gene>
    <name evidence="2" type="ORF">B0T23DRAFT_448289</name>
</gene>
<dbReference type="AlphaFoldDB" id="A0AAJ0HZK7"/>
<dbReference type="RefSeq" id="XP_062688498.1">
    <property type="nucleotide sequence ID" value="XM_062841039.1"/>
</dbReference>
<feature type="region of interest" description="Disordered" evidence="1">
    <location>
        <begin position="484"/>
        <end position="677"/>
    </location>
</feature>
<feature type="region of interest" description="Disordered" evidence="1">
    <location>
        <begin position="1"/>
        <end position="146"/>
    </location>
</feature>
<sequence length="677" mass="76148">MAPKKSVKDIYDIPSDDEDDENTPLVKAKTHQRPMPPKAPPSRTGASKDGLVVSDSQSEGEHPRPGPKRSARQSSRLVIELPQRKAPPSDVEIVDVDGDQNHNSPVDRVKKKRPARNSTSSSKFVDRGDSSTPLESDDEADGQQGGRITARTFTAHLSVEMVEPTREFLKALPDHKSRAHTWVRKYKTGAVNMDILNNEILPWVPRSEDWTEEDHKRIHRKWRDDPTRDKQIETKTNKDIQTLTKTCLLFFRCLPEHILSRNDMEYDFGQNSTSKDGEQTLIWSAPFCKEMHALLPHAMFAGDTKLLATALQYVVMVETDDRRCWPMATPVWDEFPKQMQALSRDQRTSQSRRSIVEIRKEVKSNGQQAGYAPSHWNMLFERIEQLLEKAAKKKTKSQIPDRAGTLSEDPFQPYKVHKRHLVCLREALDQMGPFGFPAWMSTTLTAKAVNGSRPNDTFPTGKDFSQVRDRMYLHDLERSAHQAKLAAIAQAQPPSGSQQAQPPSVAEAATPSQVVVPATQHISKPGFKPNSTGSTKRRQSVTRSPQRKRQRQNQSRSPSRIPDTQTQAARPSKDRRVIRADSGHVDHAKQPAEPEAHTEERHDTSKHQEKQHVMQEHDPQQVVQSDSGERHGDVPVAEPDNAGAGSSPARLGEAENNQLSAPHSSVADMPELNFPRT</sequence>
<dbReference type="EMBL" id="JAULSX010000009">
    <property type="protein sequence ID" value="KAK3485735.1"/>
    <property type="molecule type" value="Genomic_DNA"/>
</dbReference>
<evidence type="ECO:0000313" key="2">
    <source>
        <dbReference type="EMBL" id="KAK3485735.1"/>
    </source>
</evidence>
<name>A0AAJ0HZK7_9PEZI</name>
<evidence type="ECO:0000256" key="1">
    <source>
        <dbReference type="SAM" id="MobiDB-lite"/>
    </source>
</evidence>
<feature type="compositionally biased region" description="Basic and acidic residues" evidence="1">
    <location>
        <begin position="571"/>
        <end position="619"/>
    </location>
</feature>
<comment type="caution">
    <text evidence="2">The sequence shown here is derived from an EMBL/GenBank/DDBJ whole genome shotgun (WGS) entry which is preliminary data.</text>
</comment>
<evidence type="ECO:0000313" key="3">
    <source>
        <dbReference type="Proteomes" id="UP001285908"/>
    </source>
</evidence>
<proteinExistence type="predicted"/>
<feature type="compositionally biased region" description="Basic and acidic residues" evidence="1">
    <location>
        <begin position="1"/>
        <end position="11"/>
    </location>
</feature>
<protein>
    <submittedName>
        <fullName evidence="2">Uncharacterized protein</fullName>
    </submittedName>
</protein>